<name>A0A655ACS4_MYCTX</name>
<sequence>MAAAIFTICRNATVPSCMRVPPELGDASSGSRSAVARSTAAVIRSAAATPIEPPRKSNSQATTATRRPNTRPSPVCTDSSAPVAARAAASSRA</sequence>
<dbReference type="Proteomes" id="UP000050164">
    <property type="component" value="Unassembled WGS sequence"/>
</dbReference>
<dbReference type="AlphaFoldDB" id="A0A655ACS4"/>
<feature type="compositionally biased region" description="Low complexity" evidence="1">
    <location>
        <begin position="79"/>
        <end position="93"/>
    </location>
</feature>
<evidence type="ECO:0000256" key="1">
    <source>
        <dbReference type="SAM" id="MobiDB-lite"/>
    </source>
</evidence>
<proteinExistence type="predicted"/>
<feature type="region of interest" description="Disordered" evidence="1">
    <location>
        <begin position="45"/>
        <end position="93"/>
    </location>
</feature>
<organism evidence="2 3">
    <name type="scientific">Mycobacterium tuberculosis</name>
    <dbReference type="NCBI Taxonomy" id="1773"/>
    <lineage>
        <taxon>Bacteria</taxon>
        <taxon>Bacillati</taxon>
        <taxon>Actinomycetota</taxon>
        <taxon>Actinomycetes</taxon>
        <taxon>Mycobacteriales</taxon>
        <taxon>Mycobacteriaceae</taxon>
        <taxon>Mycobacterium</taxon>
        <taxon>Mycobacterium tuberculosis complex</taxon>
    </lineage>
</organism>
<evidence type="ECO:0000313" key="2">
    <source>
        <dbReference type="EMBL" id="CKS42989.1"/>
    </source>
</evidence>
<evidence type="ECO:0000313" key="3">
    <source>
        <dbReference type="Proteomes" id="UP000050164"/>
    </source>
</evidence>
<protein>
    <submittedName>
        <fullName evidence="2">Uncharacterized protein</fullName>
    </submittedName>
</protein>
<accession>A0A655ACS4</accession>
<gene>
    <name evidence="2" type="ORF">ERS027659_03092</name>
</gene>
<feature type="compositionally biased region" description="Low complexity" evidence="1">
    <location>
        <begin position="61"/>
        <end position="72"/>
    </location>
</feature>
<reference evidence="2 3" key="1">
    <citation type="submission" date="2015-03" db="EMBL/GenBank/DDBJ databases">
        <authorList>
            <consortium name="Pathogen Informatics"/>
        </authorList>
    </citation>
    <scope>NUCLEOTIDE SEQUENCE [LARGE SCALE GENOMIC DNA]</scope>
    <source>
        <strain evidence="2 3">Bir 185</strain>
    </source>
</reference>
<dbReference type="EMBL" id="CNFT01000838">
    <property type="protein sequence ID" value="CKS42989.1"/>
    <property type="molecule type" value="Genomic_DNA"/>
</dbReference>